<dbReference type="GO" id="GO:0009055">
    <property type="term" value="F:electron transfer activity"/>
    <property type="evidence" value="ECO:0007669"/>
    <property type="project" value="InterPro"/>
</dbReference>
<protein>
    <submittedName>
        <fullName evidence="13">Mono/diheme cytochrome c family protein</fullName>
    </submittedName>
</protein>
<dbReference type="Pfam" id="PF00034">
    <property type="entry name" value="Cytochrom_C"/>
    <property type="match status" value="2"/>
</dbReference>
<dbReference type="InterPro" id="IPR009056">
    <property type="entry name" value="Cyt_c-like_dom"/>
</dbReference>
<dbReference type="GO" id="GO:0005506">
    <property type="term" value="F:iron ion binding"/>
    <property type="evidence" value="ECO:0007669"/>
    <property type="project" value="InterPro"/>
</dbReference>
<feature type="binding site" description="covalent" evidence="9">
    <location>
        <position position="206"/>
    </location>
    <ligand>
        <name>heme c</name>
        <dbReference type="ChEBI" id="CHEBI:61717"/>
        <label>2</label>
    </ligand>
</feature>
<evidence type="ECO:0000256" key="4">
    <source>
        <dbReference type="ARBA" id="ARBA00022723"/>
    </source>
</evidence>
<evidence type="ECO:0000256" key="6">
    <source>
        <dbReference type="ARBA" id="ARBA00022737"/>
    </source>
</evidence>
<feature type="binding site" description="covalent" evidence="9">
    <location>
        <position position="209"/>
    </location>
    <ligand>
        <name>heme c</name>
        <dbReference type="ChEBI" id="CHEBI:61717"/>
        <label>2</label>
    </ligand>
</feature>
<evidence type="ECO:0000313" key="13">
    <source>
        <dbReference type="EMBL" id="PZX38022.1"/>
    </source>
</evidence>
<evidence type="ECO:0000256" key="9">
    <source>
        <dbReference type="PIRSR" id="PIRSR000018-50"/>
    </source>
</evidence>
<comment type="cofactor">
    <cofactor evidence="9">
        <name>heme c</name>
        <dbReference type="ChEBI" id="CHEBI:61717"/>
    </cofactor>
    <text evidence="9">Binds 3 heme c groups covalently per subunit.</text>
</comment>
<keyword evidence="6" id="KW-0677">Repeat</keyword>
<dbReference type="GO" id="GO:0020037">
    <property type="term" value="F:heme binding"/>
    <property type="evidence" value="ECO:0007669"/>
    <property type="project" value="InterPro"/>
</dbReference>
<dbReference type="OrthoDB" id="9811281at2"/>
<keyword evidence="7 10" id="KW-0408">Iron</keyword>
<evidence type="ECO:0000259" key="12">
    <source>
        <dbReference type="PROSITE" id="PS51007"/>
    </source>
</evidence>
<keyword evidence="2" id="KW-1003">Cell membrane</keyword>
<dbReference type="STRING" id="121821.GCA_001870675_03340"/>
<dbReference type="PANTHER" id="PTHR35008:SF8">
    <property type="entry name" value="ALCOHOL DEHYDROGENASE CYTOCHROME C SUBUNIT"/>
    <property type="match status" value="1"/>
</dbReference>
<dbReference type="PIRSF" id="PIRSF000018">
    <property type="entry name" value="Mb_ADH_cyt_c"/>
    <property type="match status" value="1"/>
</dbReference>
<feature type="domain" description="Cytochrome c" evidence="12">
    <location>
        <begin position="339"/>
        <end position="427"/>
    </location>
</feature>
<feature type="binding site" description="axial binding residue" evidence="10">
    <location>
        <position position="70"/>
    </location>
    <ligand>
        <name>heme c</name>
        <dbReference type="ChEBI" id="CHEBI:61717"/>
        <label>1</label>
    </ligand>
    <ligandPart>
        <name>Fe</name>
        <dbReference type="ChEBI" id="CHEBI:18248"/>
    </ligandPart>
</feature>
<keyword evidence="11" id="KW-0812">Transmembrane</keyword>
<feature type="binding site" description="covalent" evidence="9">
    <location>
        <position position="69"/>
    </location>
    <ligand>
        <name>heme c</name>
        <dbReference type="ChEBI" id="CHEBI:61717"/>
        <label>1</label>
    </ligand>
</feature>
<evidence type="ECO:0000256" key="7">
    <source>
        <dbReference type="ARBA" id="ARBA00023004"/>
    </source>
</evidence>
<dbReference type="PROSITE" id="PS51007">
    <property type="entry name" value="CYTC"/>
    <property type="match status" value="3"/>
</dbReference>
<keyword evidence="8 11" id="KW-0472">Membrane</keyword>
<feature type="transmembrane region" description="Helical" evidence="11">
    <location>
        <begin position="459"/>
        <end position="482"/>
    </location>
</feature>
<feature type="binding site" description="axial binding residue" evidence="10">
    <location>
        <position position="356"/>
    </location>
    <ligand>
        <name>heme c</name>
        <dbReference type="ChEBI" id="CHEBI:61717"/>
        <label>3</label>
    </ligand>
    <ligandPart>
        <name>Fe</name>
        <dbReference type="ChEBI" id="CHEBI:18248"/>
    </ligandPart>
</feature>
<keyword evidence="14" id="KW-1185">Reference proteome</keyword>
<comment type="caution">
    <text evidence="13">The sequence shown here is derived from an EMBL/GenBank/DDBJ whole genome shotgun (WGS) entry which is preliminary data.</text>
</comment>
<reference evidence="13 14" key="1">
    <citation type="submission" date="2018-06" db="EMBL/GenBank/DDBJ databases">
        <title>Genomic Encyclopedia of Archaeal and Bacterial Type Strains, Phase II (KMG-II): from individual species to whole genera.</title>
        <authorList>
            <person name="Goeker M."/>
        </authorList>
    </citation>
    <scope>NUCLEOTIDE SEQUENCE [LARGE SCALE GENOMIC DNA]</scope>
    <source>
        <strain evidence="13 14">DSM 13087</strain>
    </source>
</reference>
<feature type="binding site" description="axial binding residue" evidence="10">
    <location>
        <position position="210"/>
    </location>
    <ligand>
        <name>heme c</name>
        <dbReference type="ChEBI" id="CHEBI:61717"/>
        <label>2</label>
    </ligand>
    <ligandPart>
        <name>Fe</name>
        <dbReference type="ChEBI" id="CHEBI:18248"/>
    </ligandPart>
</feature>
<feature type="binding site" description="covalent" evidence="9">
    <location>
        <position position="355"/>
    </location>
    <ligand>
        <name>heme c</name>
        <dbReference type="ChEBI" id="CHEBI:61717"/>
        <label>3</label>
    </ligand>
</feature>
<feature type="binding site" description="covalent" evidence="9">
    <location>
        <position position="66"/>
    </location>
    <ligand>
        <name>heme c</name>
        <dbReference type="ChEBI" id="CHEBI:61717"/>
        <label>1</label>
    </ligand>
</feature>
<gene>
    <name evidence="13" type="ORF">LY56_03152</name>
</gene>
<dbReference type="GO" id="GO:0005886">
    <property type="term" value="C:plasma membrane"/>
    <property type="evidence" value="ECO:0007669"/>
    <property type="project" value="UniProtKB-SubCell"/>
</dbReference>
<comment type="subcellular location">
    <subcellularLocation>
        <location evidence="1">Cell membrane</location>
    </subcellularLocation>
</comment>
<dbReference type="Gene3D" id="1.10.760.10">
    <property type="entry name" value="Cytochrome c-like domain"/>
    <property type="match status" value="3"/>
</dbReference>
<evidence type="ECO:0000256" key="10">
    <source>
        <dbReference type="PIRSR" id="PIRSR000018-51"/>
    </source>
</evidence>
<dbReference type="InterPro" id="IPR051459">
    <property type="entry name" value="Cytochrome_c-type_DH"/>
</dbReference>
<dbReference type="SUPFAM" id="SSF46626">
    <property type="entry name" value="Cytochrome c"/>
    <property type="match status" value="3"/>
</dbReference>
<evidence type="ECO:0000256" key="1">
    <source>
        <dbReference type="ARBA" id="ARBA00004236"/>
    </source>
</evidence>
<keyword evidence="4 10" id="KW-0479">Metal-binding</keyword>
<keyword evidence="3 9" id="KW-0349">Heme</keyword>
<feature type="binding site" description="covalent" evidence="9">
    <location>
        <position position="352"/>
    </location>
    <ligand>
        <name>heme c</name>
        <dbReference type="ChEBI" id="CHEBI:61717"/>
        <label>3</label>
    </ligand>
</feature>
<accession>A0A2W7RJC3</accession>
<evidence type="ECO:0000256" key="8">
    <source>
        <dbReference type="ARBA" id="ARBA00023136"/>
    </source>
</evidence>
<dbReference type="AlphaFoldDB" id="A0A2W7RJC3"/>
<keyword evidence="11" id="KW-1133">Transmembrane helix</keyword>
<organism evidence="13 14">
    <name type="scientific">Roseinatronobacter thiooxidans</name>
    <dbReference type="NCBI Taxonomy" id="121821"/>
    <lineage>
        <taxon>Bacteria</taxon>
        <taxon>Pseudomonadati</taxon>
        <taxon>Pseudomonadota</taxon>
        <taxon>Alphaproteobacteria</taxon>
        <taxon>Rhodobacterales</taxon>
        <taxon>Paracoccaceae</taxon>
        <taxon>Roseinatronobacter</taxon>
    </lineage>
</organism>
<evidence type="ECO:0000256" key="3">
    <source>
        <dbReference type="ARBA" id="ARBA00022617"/>
    </source>
</evidence>
<feature type="domain" description="Cytochrome c" evidence="12">
    <location>
        <begin position="52"/>
        <end position="150"/>
    </location>
</feature>
<evidence type="ECO:0000256" key="11">
    <source>
        <dbReference type="SAM" id="Phobius"/>
    </source>
</evidence>
<evidence type="ECO:0000256" key="2">
    <source>
        <dbReference type="ARBA" id="ARBA00022475"/>
    </source>
</evidence>
<sequence>MRVTRKNGPDTTRTGAAARAASATCEKVLCHFGAGFAGLMLAGPAVAETTLSQIEHGAYVARAAGCMSCHGEDLAGGYQVETPMGTIVASNISPSHDYGIGAYSRDDLADVLRRGVSPNRRLYPAMPYASYRGMSDTDIDDLYVWLRDQDPVEQAPDEETDLPFPFNIRFGVIAWNWLYLEDRDLPVADDPILSRGAYLVNHLGHCGECHTPRNDLFAMQDDQYLAGEVIDGWLAPNLTPDPLSGIGAWSARDIIEYLRIGTAGDIVQAAGPMADFVQHGTSHLTEDDLAAIAAYLQIIPAIDTRDQDIPVLVPMDQREAPEHRFNQIREEMTAALARDDLSEPEHLFLDHCASCHGVTGQGQSQAYYPPLVQNAALRREDAGNLLLVLAHGVPAGKLYRAPAMPGFADALSHDEIAMLANYTRTTFGGRQDSDLTAADVARAISPDEEMSDTLRSLQVAAWVGLIGGIGLLVFVPMLWWWLARRRGLKRQEG</sequence>
<dbReference type="InterPro" id="IPR036909">
    <property type="entry name" value="Cyt_c-like_dom_sf"/>
</dbReference>
<dbReference type="RefSeq" id="WP_071471126.1">
    <property type="nucleotide sequence ID" value="NZ_MEHT01000047.1"/>
</dbReference>
<dbReference type="PANTHER" id="PTHR35008">
    <property type="entry name" value="BLL4482 PROTEIN-RELATED"/>
    <property type="match status" value="1"/>
</dbReference>
<evidence type="ECO:0000256" key="5">
    <source>
        <dbReference type="ARBA" id="ARBA00022729"/>
    </source>
</evidence>
<dbReference type="InterPro" id="IPR014353">
    <property type="entry name" value="Membr-bd_ADH_cyt_c"/>
</dbReference>
<dbReference type="Proteomes" id="UP000249364">
    <property type="component" value="Unassembled WGS sequence"/>
</dbReference>
<evidence type="ECO:0000313" key="14">
    <source>
        <dbReference type="Proteomes" id="UP000249364"/>
    </source>
</evidence>
<keyword evidence="5" id="KW-0732">Signal</keyword>
<feature type="domain" description="Cytochrome c" evidence="12">
    <location>
        <begin position="191"/>
        <end position="300"/>
    </location>
</feature>
<dbReference type="EMBL" id="QKZQ01000019">
    <property type="protein sequence ID" value="PZX38022.1"/>
    <property type="molecule type" value="Genomic_DNA"/>
</dbReference>
<dbReference type="GO" id="GO:0016614">
    <property type="term" value="F:oxidoreductase activity, acting on CH-OH group of donors"/>
    <property type="evidence" value="ECO:0007669"/>
    <property type="project" value="InterPro"/>
</dbReference>
<proteinExistence type="predicted"/>
<name>A0A2W7RJC3_9RHOB</name>